<evidence type="ECO:0000313" key="1">
    <source>
        <dbReference type="EMBL" id="SBP22402.1"/>
    </source>
</evidence>
<reference evidence="1" key="2">
    <citation type="submission" date="2016-06" db="EMBL/GenBank/DDBJ databases">
        <title>The genome of a short-lived fish provides insights into sex chromosome evolution and the genetic control of aging.</title>
        <authorList>
            <person name="Reichwald K."/>
            <person name="Felder M."/>
            <person name="Petzold A."/>
            <person name="Koch P."/>
            <person name="Groth M."/>
            <person name="Platzer M."/>
        </authorList>
    </citation>
    <scope>NUCLEOTIDE SEQUENCE</scope>
    <source>
        <tissue evidence="1">Brain</tissue>
    </source>
</reference>
<protein>
    <submittedName>
        <fullName evidence="1">Uncharacterized protein</fullName>
    </submittedName>
</protein>
<feature type="non-terminal residue" evidence="1">
    <location>
        <position position="1"/>
    </location>
</feature>
<dbReference type="EMBL" id="HADX01000170">
    <property type="protein sequence ID" value="SBP22402.1"/>
    <property type="molecule type" value="Transcribed_RNA"/>
</dbReference>
<name>A0A1A7XW92_9TELE</name>
<accession>A0A1A7XW92</accession>
<gene>
    <name evidence="1" type="primary">Nfu_g_1_019858</name>
</gene>
<sequence>GSFPGEQGPWLQCISWLSPRHQLQQLLAIRHHDNDTGSQLPVYL</sequence>
<organism evidence="1">
    <name type="scientific">Iconisemion striatum</name>
    <dbReference type="NCBI Taxonomy" id="60296"/>
    <lineage>
        <taxon>Eukaryota</taxon>
        <taxon>Metazoa</taxon>
        <taxon>Chordata</taxon>
        <taxon>Craniata</taxon>
        <taxon>Vertebrata</taxon>
        <taxon>Euteleostomi</taxon>
        <taxon>Actinopterygii</taxon>
        <taxon>Neopterygii</taxon>
        <taxon>Teleostei</taxon>
        <taxon>Neoteleostei</taxon>
        <taxon>Acanthomorphata</taxon>
        <taxon>Ovalentaria</taxon>
        <taxon>Atherinomorphae</taxon>
        <taxon>Cyprinodontiformes</taxon>
        <taxon>Nothobranchiidae</taxon>
        <taxon>Iconisemion</taxon>
    </lineage>
</organism>
<reference evidence="1" key="1">
    <citation type="submission" date="2016-05" db="EMBL/GenBank/DDBJ databases">
        <authorList>
            <person name="Lavstsen T."/>
            <person name="Jespersen J.S."/>
        </authorList>
    </citation>
    <scope>NUCLEOTIDE SEQUENCE</scope>
    <source>
        <tissue evidence="1">Brain</tissue>
    </source>
</reference>
<dbReference type="AlphaFoldDB" id="A0A1A7XW92"/>
<proteinExistence type="predicted"/>